<evidence type="ECO:0000256" key="1">
    <source>
        <dbReference type="SAM" id="MobiDB-lite"/>
    </source>
</evidence>
<accession>F2F101</accession>
<feature type="region of interest" description="Disordered" evidence="1">
    <location>
        <begin position="26"/>
        <end position="47"/>
    </location>
</feature>
<dbReference type="PROSITE" id="PS51257">
    <property type="entry name" value="PROKAR_LIPOPROTEIN"/>
    <property type="match status" value="1"/>
</dbReference>
<dbReference type="Proteomes" id="UP000006691">
    <property type="component" value="Chromosome"/>
</dbReference>
<sequence length="248" mass="26708">MKKITILLITLLFILSACGDSKQTISQSAEKESQSENSEETTQAKEKVNAKLEIEDSGSTIWSDSIDSIWINTAAIFRNTGEVPVDIGETQMNYKGKDGSILGTSTMIYAVPEIVQPGESAMIVEGTTLNDVTSLDNYSETTFNFNFDATEEDSNLMEVSAVKGIPSDYGYSVTGIVKNPTDVQQEDIRLAAILYDENGKILGGLSGSVDVGLAAGGEAGFELSYPPLPDNIGSKVNKIEVKSYGFTW</sequence>
<feature type="chain" id="PRO_5038368157" evidence="2">
    <location>
        <begin position="20"/>
        <end position="248"/>
    </location>
</feature>
<keyword evidence="4" id="KW-1185">Reference proteome</keyword>
<dbReference type="PATRIC" id="fig|1002809.3.peg.2389"/>
<gene>
    <name evidence="3" type="ordered locus">SSIL_2373</name>
</gene>
<dbReference type="RefSeq" id="WP_014824048.1">
    <property type="nucleotide sequence ID" value="NC_018065.1"/>
</dbReference>
<protein>
    <submittedName>
        <fullName evidence="3">Sex pheromone biosynthesis protein</fullName>
    </submittedName>
</protein>
<dbReference type="HOGENOM" id="CLU_1119575_0_0_9"/>
<dbReference type="AlphaFoldDB" id="F2F101"/>
<reference evidence="3 4" key="2">
    <citation type="journal article" date="2012" name="J. Biosci. Bioeng.">
        <title>Complete genome sequence and characterization of the N-acylhomoserine lactone-degrading gene of the potato leaf-associated Solibacillus silvestris.</title>
        <authorList>
            <person name="Morohoshi T."/>
            <person name="Tominaga Y."/>
            <person name="Someya N."/>
            <person name="Ikeda T."/>
        </authorList>
    </citation>
    <scope>NUCLEOTIDE SEQUENCE [LARGE SCALE GENOMIC DNA]</scope>
    <source>
        <strain evidence="3 4">StLB046</strain>
    </source>
</reference>
<feature type="signal peptide" evidence="2">
    <location>
        <begin position="1"/>
        <end position="19"/>
    </location>
</feature>
<organism evidence="3 4">
    <name type="scientific">Solibacillus silvestris (strain StLB046)</name>
    <name type="common">Bacillus silvestris</name>
    <dbReference type="NCBI Taxonomy" id="1002809"/>
    <lineage>
        <taxon>Bacteria</taxon>
        <taxon>Bacillati</taxon>
        <taxon>Bacillota</taxon>
        <taxon>Bacilli</taxon>
        <taxon>Bacillales</taxon>
        <taxon>Caryophanaceae</taxon>
        <taxon>Solibacillus</taxon>
    </lineage>
</organism>
<evidence type="ECO:0000313" key="4">
    <source>
        <dbReference type="Proteomes" id="UP000006691"/>
    </source>
</evidence>
<dbReference type="KEGG" id="siv:SSIL_2373"/>
<reference evidence="4" key="1">
    <citation type="submission" date="2011-04" db="EMBL/GenBank/DDBJ databases">
        <title>Genome sequence of Solibacillus silvestris StLB046.</title>
        <authorList>
            <person name="Morohoshi T."/>
            <person name="Someya N."/>
            <person name="Ikeda T."/>
        </authorList>
    </citation>
    <scope>NUCLEOTIDE SEQUENCE [LARGE SCALE GENOMIC DNA]</scope>
    <source>
        <strain evidence="4">StLB046</strain>
    </source>
</reference>
<dbReference type="eggNOG" id="ENOG50309I0">
    <property type="taxonomic scope" value="Bacteria"/>
</dbReference>
<keyword evidence="2" id="KW-0732">Signal</keyword>
<evidence type="ECO:0000313" key="3">
    <source>
        <dbReference type="EMBL" id="BAK16796.1"/>
    </source>
</evidence>
<dbReference type="EMBL" id="AP012157">
    <property type="protein sequence ID" value="BAK16796.1"/>
    <property type="molecule type" value="Genomic_DNA"/>
</dbReference>
<proteinExistence type="predicted"/>
<dbReference type="InterPro" id="IPR047676">
    <property type="entry name" value="FxLYD_dom"/>
</dbReference>
<evidence type="ECO:0000256" key="2">
    <source>
        <dbReference type="SAM" id="SignalP"/>
    </source>
</evidence>
<name>F2F101_SOLSS</name>
<dbReference type="STRING" id="1002809.SSIL_2373"/>
<dbReference type="NCBIfam" id="NF038353">
    <property type="entry name" value="FxLYD_dom"/>
    <property type="match status" value="1"/>
</dbReference>